<organism evidence="1 2">
    <name type="scientific">Brachybacterium halotolerans</name>
    <dbReference type="NCBI Taxonomy" id="2795215"/>
    <lineage>
        <taxon>Bacteria</taxon>
        <taxon>Bacillati</taxon>
        <taxon>Actinomycetota</taxon>
        <taxon>Actinomycetes</taxon>
        <taxon>Micrococcales</taxon>
        <taxon>Dermabacteraceae</taxon>
        <taxon>Brachybacterium</taxon>
    </lineage>
</organism>
<name>A0ABS1BAM4_9MICO</name>
<sequence>MSRPQPMPSEHETWTARDAILLRTAQIIYAVEHDEFHVVDGLPVEFAVAGTYPDNRIVLAAPSALHSYQALGDGTYQQDSSMFFTTGGLGLAMTAGHLAGQAMGNSRRRAAAAEAATERWRHIDGGMAYVNQYGIYLATPTDILPWPWDAIVSAKMVNRRQFAMIGDSSDRGRVRYIFESDAAELMFAFWAMVRQPQHPQLAQRVWLLPEFLEKYRRMWGANAFDFWADGAGRHLES</sequence>
<proteinExistence type="predicted"/>
<keyword evidence="2" id="KW-1185">Reference proteome</keyword>
<dbReference type="Proteomes" id="UP000612352">
    <property type="component" value="Unassembled WGS sequence"/>
</dbReference>
<accession>A0ABS1BAM4</accession>
<reference evidence="1 2" key="1">
    <citation type="submission" date="2020-12" db="EMBL/GenBank/DDBJ databases">
        <title>Brachybacterium sp. MASK1Z-5, whole genome shotgun sequence.</title>
        <authorList>
            <person name="Tuo L."/>
        </authorList>
    </citation>
    <scope>NUCLEOTIDE SEQUENCE [LARGE SCALE GENOMIC DNA]</scope>
    <source>
        <strain evidence="1 2">MASK1Z-5</strain>
    </source>
</reference>
<dbReference type="EMBL" id="JAEDAJ010000004">
    <property type="protein sequence ID" value="MBK0331711.1"/>
    <property type="molecule type" value="Genomic_DNA"/>
</dbReference>
<evidence type="ECO:0000313" key="1">
    <source>
        <dbReference type="EMBL" id="MBK0331711.1"/>
    </source>
</evidence>
<evidence type="ECO:0000313" key="2">
    <source>
        <dbReference type="Proteomes" id="UP000612352"/>
    </source>
</evidence>
<comment type="caution">
    <text evidence="1">The sequence shown here is derived from an EMBL/GenBank/DDBJ whole genome shotgun (WGS) entry which is preliminary data.</text>
</comment>
<dbReference type="RefSeq" id="WP_200502327.1">
    <property type="nucleotide sequence ID" value="NZ_JAEDAJ010000004.1"/>
</dbReference>
<protein>
    <submittedName>
        <fullName evidence="1">Uncharacterized protein</fullName>
    </submittedName>
</protein>
<gene>
    <name evidence="1" type="ORF">I8D64_09875</name>
</gene>